<protein>
    <submittedName>
        <fullName evidence="1">Uncharacterized protein</fullName>
    </submittedName>
</protein>
<accession>A0ACC5T5F8</accession>
<reference evidence="1" key="1">
    <citation type="submission" date="2021-03" db="EMBL/GenBank/DDBJ databases">
        <title>Genomic Encyclopedia of Type Strains, Phase IV (KMG-IV): sequencing the most valuable type-strain genomes for metagenomic binning, comparative biology and taxonomic classification.</title>
        <authorList>
            <person name="Goeker M."/>
        </authorList>
    </citation>
    <scope>NUCLEOTIDE SEQUENCE</scope>
    <source>
        <strain evidence="1">DSM 18131</strain>
    </source>
</reference>
<evidence type="ECO:0000313" key="1">
    <source>
        <dbReference type="EMBL" id="MBP1876361.1"/>
    </source>
</evidence>
<evidence type="ECO:0000313" key="2">
    <source>
        <dbReference type="Proteomes" id="UP000823773"/>
    </source>
</evidence>
<name>A0ACC5T5F8_ENSAD</name>
<keyword evidence="2" id="KW-1185">Reference proteome</keyword>
<dbReference type="EMBL" id="JAGGJR010000016">
    <property type="protein sequence ID" value="MBP1876361.1"/>
    <property type="molecule type" value="Genomic_DNA"/>
</dbReference>
<dbReference type="Proteomes" id="UP000823773">
    <property type="component" value="Unassembled WGS sequence"/>
</dbReference>
<organism evidence="1 2">
    <name type="scientific">Ensifer adhaerens</name>
    <name type="common">Sinorhizobium morelense</name>
    <dbReference type="NCBI Taxonomy" id="106592"/>
    <lineage>
        <taxon>Bacteria</taxon>
        <taxon>Pseudomonadati</taxon>
        <taxon>Pseudomonadota</taxon>
        <taxon>Alphaproteobacteria</taxon>
        <taxon>Hyphomicrobiales</taxon>
        <taxon>Rhizobiaceae</taxon>
        <taxon>Sinorhizobium/Ensifer group</taxon>
        <taxon>Ensifer</taxon>
    </lineage>
</organism>
<sequence length="137" mass="15751">MRIPVKSAADSETKPATYSHRTGCRHYRSDPAICRNAAATRTVTRHVRADERERTDANRLTSWGKTIYKRRKETVERSFADAKQLYDHRYGPDQGPKPKARRRDTHTSRRNPLDSANPKTKNPPKLSTGLPAVWARR</sequence>
<proteinExistence type="predicted"/>
<gene>
    <name evidence="1" type="ORF">J2Z19_006111</name>
</gene>
<comment type="caution">
    <text evidence="1">The sequence shown here is derived from an EMBL/GenBank/DDBJ whole genome shotgun (WGS) entry which is preliminary data.</text>
</comment>